<sequence length="199" mass="21286">MKKLLLPLLLVLTACATPPTLDVSAAPEGAYVLDPAHASVNWSLSHSGLSFYTARFDDISGALDFNPNDPTASRVDIRIDPISVSTGDPEWDDTLGTDGKYFDGEKHPEIRFISTSAVKATDSTGTVTGDLTLRGITKPVTLDVTYNGSGKSFGHPGATLGFSATAKIRRSDWGMDYLTNFGIGDEVTLQIQAEFNEAQ</sequence>
<organism evidence="3 4">
    <name type="scientific">Litorimonas cladophorae</name>
    <dbReference type="NCBI Taxonomy" id="1220491"/>
    <lineage>
        <taxon>Bacteria</taxon>
        <taxon>Pseudomonadati</taxon>
        <taxon>Pseudomonadota</taxon>
        <taxon>Alphaproteobacteria</taxon>
        <taxon>Maricaulales</taxon>
        <taxon>Robiginitomaculaceae</taxon>
    </lineage>
</organism>
<dbReference type="Proteomes" id="UP000600865">
    <property type="component" value="Unassembled WGS sequence"/>
</dbReference>
<protein>
    <submittedName>
        <fullName evidence="3">Polyisoprenoid-binding protein</fullName>
    </submittedName>
</protein>
<accession>A0A918N982</accession>
<dbReference type="SMART" id="SM00867">
    <property type="entry name" value="YceI"/>
    <property type="match status" value="1"/>
</dbReference>
<gene>
    <name evidence="3" type="ORF">GCM10011309_00410</name>
</gene>
<feature type="chain" id="PRO_5036885578" evidence="1">
    <location>
        <begin position="17"/>
        <end position="199"/>
    </location>
</feature>
<keyword evidence="1" id="KW-0732">Signal</keyword>
<dbReference type="EMBL" id="BMYV01000001">
    <property type="protein sequence ID" value="GGX55708.1"/>
    <property type="molecule type" value="Genomic_DNA"/>
</dbReference>
<proteinExistence type="predicted"/>
<comment type="caution">
    <text evidence="3">The sequence shown here is derived from an EMBL/GenBank/DDBJ whole genome shotgun (WGS) entry which is preliminary data.</text>
</comment>
<dbReference type="InterPro" id="IPR007372">
    <property type="entry name" value="Lipid/polyisoprenoid-bd_YceI"/>
</dbReference>
<evidence type="ECO:0000259" key="2">
    <source>
        <dbReference type="SMART" id="SM00867"/>
    </source>
</evidence>
<feature type="signal peptide" evidence="1">
    <location>
        <begin position="1"/>
        <end position="16"/>
    </location>
</feature>
<name>A0A918N982_9PROT</name>
<feature type="domain" description="Lipid/polyisoprenoid-binding YceI-like" evidence="2">
    <location>
        <begin position="30"/>
        <end position="196"/>
    </location>
</feature>
<evidence type="ECO:0000313" key="4">
    <source>
        <dbReference type="Proteomes" id="UP000600865"/>
    </source>
</evidence>
<dbReference type="PANTHER" id="PTHR34406">
    <property type="entry name" value="PROTEIN YCEI"/>
    <property type="match status" value="1"/>
</dbReference>
<dbReference type="AlphaFoldDB" id="A0A918N982"/>
<dbReference type="SUPFAM" id="SSF101874">
    <property type="entry name" value="YceI-like"/>
    <property type="match status" value="1"/>
</dbReference>
<dbReference type="RefSeq" id="WP_189579720.1">
    <property type="nucleotide sequence ID" value="NZ_BMYV01000001.1"/>
</dbReference>
<evidence type="ECO:0000256" key="1">
    <source>
        <dbReference type="SAM" id="SignalP"/>
    </source>
</evidence>
<reference evidence="3 4" key="1">
    <citation type="journal article" date="2014" name="Int. J. Syst. Evol. Microbiol.">
        <title>Complete genome sequence of Corynebacterium casei LMG S-19264T (=DSM 44701T), isolated from a smear-ripened cheese.</title>
        <authorList>
            <consortium name="US DOE Joint Genome Institute (JGI-PGF)"/>
            <person name="Walter F."/>
            <person name="Albersmeier A."/>
            <person name="Kalinowski J."/>
            <person name="Ruckert C."/>
        </authorList>
    </citation>
    <scope>NUCLEOTIDE SEQUENCE [LARGE SCALE GENOMIC DNA]</scope>
    <source>
        <strain evidence="3 4">KCTC 23968</strain>
    </source>
</reference>
<dbReference type="PROSITE" id="PS51257">
    <property type="entry name" value="PROKAR_LIPOPROTEIN"/>
    <property type="match status" value="1"/>
</dbReference>
<dbReference type="Pfam" id="PF04264">
    <property type="entry name" value="YceI"/>
    <property type="match status" value="1"/>
</dbReference>
<dbReference type="PANTHER" id="PTHR34406:SF1">
    <property type="entry name" value="PROTEIN YCEI"/>
    <property type="match status" value="1"/>
</dbReference>
<keyword evidence="4" id="KW-1185">Reference proteome</keyword>
<dbReference type="InterPro" id="IPR036761">
    <property type="entry name" value="TTHA0802/YceI-like_sf"/>
</dbReference>
<dbReference type="Gene3D" id="2.40.128.110">
    <property type="entry name" value="Lipid/polyisoprenoid-binding, YceI-like"/>
    <property type="match status" value="1"/>
</dbReference>
<evidence type="ECO:0000313" key="3">
    <source>
        <dbReference type="EMBL" id="GGX55708.1"/>
    </source>
</evidence>